<dbReference type="Proteomes" id="UP000617628">
    <property type="component" value="Unassembled WGS sequence"/>
</dbReference>
<dbReference type="GO" id="GO:0016154">
    <property type="term" value="F:pyrimidine-nucleoside phosphorylase activity"/>
    <property type="evidence" value="ECO:0007669"/>
    <property type="project" value="UniProtKB-UniRule"/>
</dbReference>
<dbReference type="Pfam" id="PF06865">
    <property type="entry name" value="Ppnp"/>
    <property type="match status" value="1"/>
</dbReference>
<evidence type="ECO:0000256" key="1">
    <source>
        <dbReference type="ARBA" id="ARBA00022676"/>
    </source>
</evidence>
<dbReference type="Gene3D" id="2.60.120.10">
    <property type="entry name" value="Jelly Rolls"/>
    <property type="match status" value="1"/>
</dbReference>
<evidence type="ECO:0000313" key="4">
    <source>
        <dbReference type="EMBL" id="MBK1878280.1"/>
    </source>
</evidence>
<comment type="catalytic activity">
    <reaction evidence="3">
        <text>xanthosine + phosphate = alpha-D-ribose 1-phosphate + xanthine</text>
        <dbReference type="Rhea" id="RHEA:27638"/>
        <dbReference type="ChEBI" id="CHEBI:17712"/>
        <dbReference type="ChEBI" id="CHEBI:18107"/>
        <dbReference type="ChEBI" id="CHEBI:43474"/>
        <dbReference type="ChEBI" id="CHEBI:57720"/>
        <dbReference type="EC" id="2.4.2.1"/>
    </reaction>
</comment>
<comment type="similarity">
    <text evidence="3">Belongs to the nucleoside phosphorylase PpnP family.</text>
</comment>
<dbReference type="RefSeq" id="WP_234033441.1">
    <property type="nucleotide sequence ID" value="NZ_JAENIL010000028.1"/>
</dbReference>
<comment type="catalytic activity">
    <reaction evidence="3">
        <text>cytidine + phosphate = cytosine + alpha-D-ribose 1-phosphate</text>
        <dbReference type="Rhea" id="RHEA:52540"/>
        <dbReference type="ChEBI" id="CHEBI:16040"/>
        <dbReference type="ChEBI" id="CHEBI:17562"/>
        <dbReference type="ChEBI" id="CHEBI:43474"/>
        <dbReference type="ChEBI" id="CHEBI:57720"/>
        <dbReference type="EC" id="2.4.2.2"/>
    </reaction>
</comment>
<dbReference type="InterPro" id="IPR014710">
    <property type="entry name" value="RmlC-like_jellyroll"/>
</dbReference>
<keyword evidence="1 3" id="KW-0328">Glycosyltransferase</keyword>
<accession>A0A934RZA1</accession>
<organism evidence="4 5">
    <name type="scientific">Pelagicoccus mobilis</name>
    <dbReference type="NCBI Taxonomy" id="415221"/>
    <lineage>
        <taxon>Bacteria</taxon>
        <taxon>Pseudomonadati</taxon>
        <taxon>Verrucomicrobiota</taxon>
        <taxon>Opitutia</taxon>
        <taxon>Puniceicoccales</taxon>
        <taxon>Pelagicoccaceae</taxon>
        <taxon>Pelagicoccus</taxon>
    </lineage>
</organism>
<dbReference type="EC" id="2.4.2.1" evidence="3"/>
<evidence type="ECO:0000256" key="3">
    <source>
        <dbReference type="HAMAP-Rule" id="MF_01537"/>
    </source>
</evidence>
<proteinExistence type="inferred from homology"/>
<comment type="catalytic activity">
    <reaction evidence="3">
        <text>guanosine + phosphate = alpha-D-ribose 1-phosphate + guanine</text>
        <dbReference type="Rhea" id="RHEA:13233"/>
        <dbReference type="ChEBI" id="CHEBI:16235"/>
        <dbReference type="ChEBI" id="CHEBI:16750"/>
        <dbReference type="ChEBI" id="CHEBI:43474"/>
        <dbReference type="ChEBI" id="CHEBI:57720"/>
        <dbReference type="EC" id="2.4.2.1"/>
    </reaction>
</comment>
<dbReference type="CDD" id="cd20296">
    <property type="entry name" value="cupin_PpnP-like"/>
    <property type="match status" value="1"/>
</dbReference>
<dbReference type="PANTHER" id="PTHR36540:SF1">
    <property type="entry name" value="PYRIMIDINE_PURINE NUCLEOSIDE PHOSPHORYLASE"/>
    <property type="match status" value="1"/>
</dbReference>
<keyword evidence="2 3" id="KW-0808">Transferase</keyword>
<dbReference type="AlphaFoldDB" id="A0A934RZA1"/>
<dbReference type="InterPro" id="IPR009664">
    <property type="entry name" value="Ppnp"/>
</dbReference>
<dbReference type="PANTHER" id="PTHR36540">
    <property type="entry name" value="PYRIMIDINE/PURINE NUCLEOSIDE PHOSPHORYLASE"/>
    <property type="match status" value="1"/>
</dbReference>
<name>A0A934RZA1_9BACT</name>
<comment type="catalytic activity">
    <reaction evidence="3">
        <text>uridine + phosphate = alpha-D-ribose 1-phosphate + uracil</text>
        <dbReference type="Rhea" id="RHEA:24388"/>
        <dbReference type="ChEBI" id="CHEBI:16704"/>
        <dbReference type="ChEBI" id="CHEBI:17568"/>
        <dbReference type="ChEBI" id="CHEBI:43474"/>
        <dbReference type="ChEBI" id="CHEBI:57720"/>
        <dbReference type="EC" id="2.4.2.2"/>
    </reaction>
</comment>
<dbReference type="EC" id="2.4.2.2" evidence="3"/>
<dbReference type="SUPFAM" id="SSF51182">
    <property type="entry name" value="RmlC-like cupins"/>
    <property type="match status" value="1"/>
</dbReference>
<comment type="catalytic activity">
    <reaction evidence="3">
        <text>adenosine + phosphate = alpha-D-ribose 1-phosphate + adenine</text>
        <dbReference type="Rhea" id="RHEA:27642"/>
        <dbReference type="ChEBI" id="CHEBI:16335"/>
        <dbReference type="ChEBI" id="CHEBI:16708"/>
        <dbReference type="ChEBI" id="CHEBI:43474"/>
        <dbReference type="ChEBI" id="CHEBI:57720"/>
        <dbReference type="EC" id="2.4.2.1"/>
    </reaction>
</comment>
<keyword evidence="5" id="KW-1185">Reference proteome</keyword>
<reference evidence="4" key="1">
    <citation type="submission" date="2021-01" db="EMBL/GenBank/DDBJ databases">
        <title>Modified the classification status of verrucomicrobia.</title>
        <authorList>
            <person name="Feng X."/>
        </authorList>
    </citation>
    <scope>NUCLEOTIDE SEQUENCE</scope>
    <source>
        <strain evidence="4">KCTC 13126</strain>
    </source>
</reference>
<dbReference type="GO" id="GO:0004731">
    <property type="term" value="F:purine-nucleoside phosphorylase activity"/>
    <property type="evidence" value="ECO:0007669"/>
    <property type="project" value="UniProtKB-UniRule"/>
</dbReference>
<evidence type="ECO:0000256" key="2">
    <source>
        <dbReference type="ARBA" id="ARBA00022679"/>
    </source>
</evidence>
<comment type="catalytic activity">
    <reaction evidence="3">
        <text>thymidine + phosphate = 2-deoxy-alpha-D-ribose 1-phosphate + thymine</text>
        <dbReference type="Rhea" id="RHEA:16037"/>
        <dbReference type="ChEBI" id="CHEBI:17748"/>
        <dbReference type="ChEBI" id="CHEBI:17821"/>
        <dbReference type="ChEBI" id="CHEBI:43474"/>
        <dbReference type="ChEBI" id="CHEBI:57259"/>
        <dbReference type="EC" id="2.4.2.2"/>
    </reaction>
</comment>
<evidence type="ECO:0000313" key="5">
    <source>
        <dbReference type="Proteomes" id="UP000617628"/>
    </source>
</evidence>
<sequence length="103" mass="11027">MKFENVTALAEANLYFDGKVVSHTIITAEGEKKTLGVILPGSYHFGTEAAERMDVAGGACSVVLDGETEKKSYEAGSYFEVPANSGFTIEVADNCQYVCSYLA</sequence>
<comment type="function">
    <text evidence="3">Catalyzes the phosphorolysis of diverse nucleosides, yielding D-ribose 1-phosphate and the respective free bases. Can use uridine, adenosine, guanosine, cytidine, thymidine, inosine and xanthosine as substrates. Also catalyzes the reverse reactions.</text>
</comment>
<gene>
    <name evidence="3" type="primary">ppnP</name>
    <name evidence="4" type="ORF">JIN87_15475</name>
</gene>
<dbReference type="InterPro" id="IPR011051">
    <property type="entry name" value="RmlC_Cupin_sf"/>
</dbReference>
<dbReference type="EMBL" id="JAENIL010000028">
    <property type="protein sequence ID" value="MBK1878280.1"/>
    <property type="molecule type" value="Genomic_DNA"/>
</dbReference>
<comment type="catalytic activity">
    <reaction evidence="3">
        <text>inosine + phosphate = alpha-D-ribose 1-phosphate + hypoxanthine</text>
        <dbReference type="Rhea" id="RHEA:27646"/>
        <dbReference type="ChEBI" id="CHEBI:17368"/>
        <dbReference type="ChEBI" id="CHEBI:17596"/>
        <dbReference type="ChEBI" id="CHEBI:43474"/>
        <dbReference type="ChEBI" id="CHEBI:57720"/>
        <dbReference type="EC" id="2.4.2.1"/>
    </reaction>
</comment>
<comment type="catalytic activity">
    <reaction evidence="3">
        <text>a purine D-ribonucleoside + phosphate = a purine nucleobase + alpha-D-ribose 1-phosphate</text>
        <dbReference type="Rhea" id="RHEA:19805"/>
        <dbReference type="ChEBI" id="CHEBI:26386"/>
        <dbReference type="ChEBI" id="CHEBI:43474"/>
        <dbReference type="ChEBI" id="CHEBI:57720"/>
        <dbReference type="ChEBI" id="CHEBI:142355"/>
        <dbReference type="EC" id="2.4.2.1"/>
    </reaction>
</comment>
<comment type="caution">
    <text evidence="4">The sequence shown here is derived from an EMBL/GenBank/DDBJ whole genome shotgun (WGS) entry which is preliminary data.</text>
</comment>
<dbReference type="GO" id="GO:0005829">
    <property type="term" value="C:cytosol"/>
    <property type="evidence" value="ECO:0007669"/>
    <property type="project" value="TreeGrafter"/>
</dbReference>
<dbReference type="HAMAP" id="MF_01537">
    <property type="entry name" value="Nucleos_phosphorylase_PpnP"/>
    <property type="match status" value="1"/>
</dbReference>
<protein>
    <recommendedName>
        <fullName evidence="3">Pyrimidine/purine nucleoside phosphorylase</fullName>
        <ecNumber evidence="3">2.4.2.1</ecNumber>
        <ecNumber evidence="3">2.4.2.2</ecNumber>
    </recommendedName>
    <alternativeName>
        <fullName evidence="3">Adenosine phosphorylase</fullName>
    </alternativeName>
    <alternativeName>
        <fullName evidence="3">Cytidine phosphorylase</fullName>
    </alternativeName>
    <alternativeName>
        <fullName evidence="3">Guanosine phosphorylase</fullName>
    </alternativeName>
    <alternativeName>
        <fullName evidence="3">Inosine phosphorylase</fullName>
    </alternativeName>
    <alternativeName>
        <fullName evidence="3">Thymidine phosphorylase</fullName>
    </alternativeName>
    <alternativeName>
        <fullName evidence="3">Uridine phosphorylase</fullName>
    </alternativeName>
    <alternativeName>
        <fullName evidence="3">Xanthosine phosphorylase</fullName>
    </alternativeName>
</protein>